<evidence type="ECO:0000313" key="2">
    <source>
        <dbReference type="EMBL" id="KIW54609.1"/>
    </source>
</evidence>
<dbReference type="OrthoDB" id="4120225at2759"/>
<keyword evidence="3" id="KW-1185">Reference proteome</keyword>
<dbReference type="PANTHER" id="PTHR46082:SF11">
    <property type="entry name" value="AAA+ ATPASE DOMAIN-CONTAINING PROTEIN-RELATED"/>
    <property type="match status" value="1"/>
</dbReference>
<dbReference type="Proteomes" id="UP000054342">
    <property type="component" value="Unassembled WGS sequence"/>
</dbReference>
<dbReference type="GO" id="GO:0009116">
    <property type="term" value="P:nucleoside metabolic process"/>
    <property type="evidence" value="ECO:0007669"/>
    <property type="project" value="InterPro"/>
</dbReference>
<evidence type="ECO:0000259" key="1">
    <source>
        <dbReference type="Pfam" id="PF01048"/>
    </source>
</evidence>
<protein>
    <recommendedName>
        <fullName evidence="1">Nucleoside phosphorylase domain-containing protein</fullName>
    </recommendedName>
</protein>
<dbReference type="GO" id="GO:0003824">
    <property type="term" value="F:catalytic activity"/>
    <property type="evidence" value="ECO:0007669"/>
    <property type="project" value="InterPro"/>
</dbReference>
<organism evidence="2 3">
    <name type="scientific">Exophiala xenobiotica</name>
    <dbReference type="NCBI Taxonomy" id="348802"/>
    <lineage>
        <taxon>Eukaryota</taxon>
        <taxon>Fungi</taxon>
        <taxon>Dikarya</taxon>
        <taxon>Ascomycota</taxon>
        <taxon>Pezizomycotina</taxon>
        <taxon>Eurotiomycetes</taxon>
        <taxon>Chaetothyriomycetidae</taxon>
        <taxon>Chaetothyriales</taxon>
        <taxon>Herpotrichiellaceae</taxon>
        <taxon>Exophiala</taxon>
    </lineage>
</organism>
<evidence type="ECO:0000313" key="3">
    <source>
        <dbReference type="Proteomes" id="UP000054342"/>
    </source>
</evidence>
<dbReference type="RefSeq" id="XP_013315193.1">
    <property type="nucleotide sequence ID" value="XM_013459739.1"/>
</dbReference>
<dbReference type="Pfam" id="PF01048">
    <property type="entry name" value="PNP_UDP_1"/>
    <property type="match status" value="1"/>
</dbReference>
<proteinExistence type="predicted"/>
<dbReference type="InterPro" id="IPR000845">
    <property type="entry name" value="Nucleoside_phosphorylase_d"/>
</dbReference>
<sequence>MTTKRSLSIEKYEVGVICALRHEMTAAIATLDERHQPITGQDKLDPNNYVVGRVHEHNVVIACLPAGIYGTNAAARVANDMLRTFSGLRFGLMVGIGGGIPNLPKGLDIRLGDVVISQPHRTFGGVVQYDLKKNVGKERFERKGFLKSPPTILLAALSTLRAEHGLDDSMVPDILADIVTKHPNLVKNGYEFPGRENDNLYCSQCGGSSSSSSCRSCTDGKIERPTRDDPNPVFWYGVIASGNELVRDVAARDTMGRELGALCVEMEAAGLMNDFPCIAIRGICDYADSHKNDAWQKYAALTAAAYAKELLAYISPEQTSRE</sequence>
<accession>A0A0D2F3Z1</accession>
<dbReference type="PANTHER" id="PTHR46082">
    <property type="entry name" value="ATP/GTP-BINDING PROTEIN-RELATED"/>
    <property type="match status" value="1"/>
</dbReference>
<feature type="domain" description="Nucleoside phosphorylase" evidence="1">
    <location>
        <begin position="226"/>
        <end position="307"/>
    </location>
</feature>
<dbReference type="InterPro" id="IPR035994">
    <property type="entry name" value="Nucleoside_phosphorylase_sf"/>
</dbReference>
<dbReference type="Gene3D" id="3.40.50.1580">
    <property type="entry name" value="Nucleoside phosphorylase domain"/>
    <property type="match status" value="1"/>
</dbReference>
<name>A0A0D2F3Z1_9EURO</name>
<dbReference type="AlphaFoldDB" id="A0A0D2F3Z1"/>
<dbReference type="GeneID" id="25328866"/>
<dbReference type="SUPFAM" id="SSF53167">
    <property type="entry name" value="Purine and uridine phosphorylases"/>
    <property type="match status" value="1"/>
</dbReference>
<dbReference type="HOGENOM" id="CLU_000288_34_22_1"/>
<dbReference type="InterPro" id="IPR053137">
    <property type="entry name" value="NLR-like"/>
</dbReference>
<dbReference type="EMBL" id="KN847320">
    <property type="protein sequence ID" value="KIW54609.1"/>
    <property type="molecule type" value="Genomic_DNA"/>
</dbReference>
<dbReference type="STRING" id="348802.A0A0D2F3Z1"/>
<reference evidence="2 3" key="1">
    <citation type="submission" date="2015-01" db="EMBL/GenBank/DDBJ databases">
        <title>The Genome Sequence of Exophiala xenobiotica CBS118157.</title>
        <authorList>
            <consortium name="The Broad Institute Genomics Platform"/>
            <person name="Cuomo C."/>
            <person name="de Hoog S."/>
            <person name="Gorbushina A."/>
            <person name="Stielow B."/>
            <person name="Teixiera M."/>
            <person name="Abouelleil A."/>
            <person name="Chapman S.B."/>
            <person name="Priest M."/>
            <person name="Young S.K."/>
            <person name="Wortman J."/>
            <person name="Nusbaum C."/>
            <person name="Birren B."/>
        </authorList>
    </citation>
    <scope>NUCLEOTIDE SEQUENCE [LARGE SCALE GENOMIC DNA]</scope>
    <source>
        <strain evidence="2 3">CBS 118157</strain>
    </source>
</reference>
<gene>
    <name evidence="2" type="ORF">PV05_06958</name>
</gene>